<evidence type="ECO:0000256" key="6">
    <source>
        <dbReference type="ARBA" id="ARBA00023136"/>
    </source>
</evidence>
<dbReference type="Gene3D" id="1.10.287.950">
    <property type="entry name" value="Methyl-accepting chemotaxis protein"/>
    <property type="match status" value="1"/>
</dbReference>
<dbReference type="Pfam" id="PF00015">
    <property type="entry name" value="MCPsignal"/>
    <property type="match status" value="1"/>
</dbReference>
<dbReference type="Gene3D" id="6.10.340.10">
    <property type="match status" value="1"/>
</dbReference>
<comment type="subcellular location">
    <subcellularLocation>
        <location evidence="1">Cell membrane</location>
        <topology evidence="1">Multi-pass membrane protein</topology>
    </subcellularLocation>
</comment>
<evidence type="ECO:0000259" key="10">
    <source>
        <dbReference type="PROSITE" id="PS50111"/>
    </source>
</evidence>
<dbReference type="InterPro" id="IPR033479">
    <property type="entry name" value="dCache_1"/>
</dbReference>
<evidence type="ECO:0000313" key="12">
    <source>
        <dbReference type="Proteomes" id="UP000054709"/>
    </source>
</evidence>
<sequence>MKIRLKLSLMMIGVTLLCIAVMGVFTYLRSTQAIVSLTENSMKQVNTNKAQTISSMISKEQRSIELVAGRSEIVELLLQAKNGGVAKGNKLQNEVNISLQEIVKDAGNLEHVFVSDMKGIAVADSDIKLIGTDFSDRNYTKKVMETAEPVISETLKSKSTGAYVVGFVHPVKSDGKMIGYVASAVSADSMIKYLADTKVVNTTSSYVYLLDENGNKLYHPDKKQVGQPVENTQISAVIDRVKAGQKVADGLLNNTVDGVEKKSAYTVMPETHWLLVLTADLDEIVKPVTEMRNFNIFLGVGSLIIALLIAFYFSQKISAPIVKLTELINRTAELNLTYDSQYEYLTKNKDETGTIAKAMLRTRTILRDMAGSLITISTKVLDNAETLEKLSIDVRENAHDNSATTQQLSAGMEETAASTQEMTAAITEIDVNVSEISSNVKEGAEVSKQISERAMALQDEALESTDNAKRVYESVRVDMEKAIEQSNAISEINVLADTILSITSQTNLLALNAAIEAARAGEAGRGFAVVAGEIRKLAEKSSETAAGIQGVVSGVYASVELMKENSEALLAFIDQNVLGDYERLTEVSQQYNRDATTVNLLMNQFETAADHLSMAVSSISIAVNEVAATVNEGAIGIQDIAVKTADIVEKTFHEVTVADENTQSAKELQGLVDQFKI</sequence>
<keyword evidence="3" id="KW-0145">Chemotaxis</keyword>
<dbReference type="SUPFAM" id="SSF58104">
    <property type="entry name" value="Methyl-accepting chemotaxis protein (MCP) signaling domain"/>
    <property type="match status" value="1"/>
</dbReference>
<proteinExistence type="predicted"/>
<dbReference type="PANTHER" id="PTHR32089">
    <property type="entry name" value="METHYL-ACCEPTING CHEMOTAXIS PROTEIN MCPB"/>
    <property type="match status" value="1"/>
</dbReference>
<dbReference type="GO" id="GO:0007165">
    <property type="term" value="P:signal transduction"/>
    <property type="evidence" value="ECO:0007669"/>
    <property type="project" value="UniProtKB-KW"/>
</dbReference>
<dbReference type="OrthoDB" id="5449717at2"/>
<protein>
    <submittedName>
        <fullName evidence="11">Chemotaxis protein</fullName>
    </submittedName>
</protein>
<accession>A0A0W1AW76</accession>
<keyword evidence="5 9" id="KW-1133">Transmembrane helix</keyword>
<evidence type="ECO:0000256" key="5">
    <source>
        <dbReference type="ARBA" id="ARBA00022989"/>
    </source>
</evidence>
<comment type="caution">
    <text evidence="11">The sequence shown here is derived from an EMBL/GenBank/DDBJ whole genome shotgun (WGS) entry which is preliminary data.</text>
</comment>
<dbReference type="SUPFAM" id="SSF103190">
    <property type="entry name" value="Sensory domain-like"/>
    <property type="match status" value="2"/>
</dbReference>
<keyword evidence="6 9" id="KW-0472">Membrane</keyword>
<organism evidence="11 12">
    <name type="scientific">Paenibacillus etheri</name>
    <dbReference type="NCBI Taxonomy" id="1306852"/>
    <lineage>
        <taxon>Bacteria</taxon>
        <taxon>Bacillati</taxon>
        <taxon>Bacillota</taxon>
        <taxon>Bacilli</taxon>
        <taxon>Bacillales</taxon>
        <taxon>Paenibacillaceae</taxon>
        <taxon>Paenibacillus</taxon>
    </lineage>
</organism>
<reference evidence="11 12" key="1">
    <citation type="journal article" date="2015" name="Int. Biodeterior. Biodegradation">
        <title>Physiological and genetic screening methods for the isolation of methyl tert-butyl ether-degrading bacteria for bioremediation purposes.</title>
        <authorList>
            <person name="Guisado I.M."/>
            <person name="Purswani J."/>
            <person name="Gonzalez Lopez J."/>
            <person name="Pozo C."/>
        </authorList>
    </citation>
    <scope>NUCLEOTIDE SEQUENCE [LARGE SCALE GENOMIC DNA]</scope>
    <source>
        <strain evidence="11 12">SH7</strain>
    </source>
</reference>
<dbReference type="Proteomes" id="UP000054709">
    <property type="component" value="Unassembled WGS sequence"/>
</dbReference>
<keyword evidence="2" id="KW-1003">Cell membrane</keyword>
<evidence type="ECO:0000256" key="1">
    <source>
        <dbReference type="ARBA" id="ARBA00004651"/>
    </source>
</evidence>
<feature type="domain" description="Methyl-accepting transducer" evidence="10">
    <location>
        <begin position="390"/>
        <end position="641"/>
    </location>
</feature>
<dbReference type="RefSeq" id="WP_060624423.1">
    <property type="nucleotide sequence ID" value="NZ_LCZJ02000026.1"/>
</dbReference>
<dbReference type="PANTHER" id="PTHR32089:SF112">
    <property type="entry name" value="LYSOZYME-LIKE PROTEIN-RELATED"/>
    <property type="match status" value="1"/>
</dbReference>
<evidence type="ECO:0000256" key="2">
    <source>
        <dbReference type="ARBA" id="ARBA00022475"/>
    </source>
</evidence>
<keyword evidence="7 8" id="KW-0807">Transducer</keyword>
<keyword evidence="12" id="KW-1185">Reference proteome</keyword>
<evidence type="ECO:0000313" key="11">
    <source>
        <dbReference type="EMBL" id="KTD85579.1"/>
    </source>
</evidence>
<evidence type="ECO:0000256" key="4">
    <source>
        <dbReference type="ARBA" id="ARBA00022692"/>
    </source>
</evidence>
<dbReference type="SMART" id="SM00283">
    <property type="entry name" value="MA"/>
    <property type="match status" value="1"/>
</dbReference>
<evidence type="ECO:0000256" key="8">
    <source>
        <dbReference type="PROSITE-ProRule" id="PRU00284"/>
    </source>
</evidence>
<feature type="transmembrane region" description="Helical" evidence="9">
    <location>
        <begin position="7"/>
        <end position="28"/>
    </location>
</feature>
<dbReference type="InterPro" id="IPR029151">
    <property type="entry name" value="Sensor-like_sf"/>
</dbReference>
<dbReference type="GO" id="GO:0005886">
    <property type="term" value="C:plasma membrane"/>
    <property type="evidence" value="ECO:0007669"/>
    <property type="project" value="UniProtKB-SubCell"/>
</dbReference>
<evidence type="ECO:0000256" key="7">
    <source>
        <dbReference type="ARBA" id="ARBA00023224"/>
    </source>
</evidence>
<dbReference type="Pfam" id="PF02743">
    <property type="entry name" value="dCache_1"/>
    <property type="match status" value="1"/>
</dbReference>
<dbReference type="CDD" id="cd12912">
    <property type="entry name" value="PDC2_MCP_like"/>
    <property type="match status" value="1"/>
</dbReference>
<dbReference type="InterPro" id="IPR004089">
    <property type="entry name" value="MCPsignal_dom"/>
</dbReference>
<feature type="transmembrane region" description="Helical" evidence="9">
    <location>
        <begin position="294"/>
        <end position="313"/>
    </location>
</feature>
<dbReference type="EMBL" id="LCZJ02000026">
    <property type="protein sequence ID" value="KTD85579.1"/>
    <property type="molecule type" value="Genomic_DNA"/>
</dbReference>
<dbReference type="AlphaFoldDB" id="A0A0W1AW76"/>
<dbReference type="PROSITE" id="PS50111">
    <property type="entry name" value="CHEMOTAXIS_TRANSDUC_2"/>
    <property type="match status" value="1"/>
</dbReference>
<dbReference type="Gene3D" id="3.30.450.20">
    <property type="entry name" value="PAS domain"/>
    <property type="match status" value="1"/>
</dbReference>
<name>A0A0W1AW76_9BACL</name>
<dbReference type="GO" id="GO:0006935">
    <property type="term" value="P:chemotaxis"/>
    <property type="evidence" value="ECO:0007669"/>
    <property type="project" value="UniProtKB-KW"/>
</dbReference>
<evidence type="ECO:0000256" key="9">
    <source>
        <dbReference type="SAM" id="Phobius"/>
    </source>
</evidence>
<gene>
    <name evidence="11" type="ORF">UQ64_18950</name>
</gene>
<keyword evidence="4 9" id="KW-0812">Transmembrane</keyword>
<evidence type="ECO:0000256" key="3">
    <source>
        <dbReference type="ARBA" id="ARBA00022500"/>
    </source>
</evidence>
<dbReference type="CDD" id="cd12914">
    <property type="entry name" value="PDC1_DGC_like"/>
    <property type="match status" value="1"/>
</dbReference>